<gene>
    <name evidence="2" type="ORF">H0H81_011360</name>
</gene>
<protein>
    <submittedName>
        <fullName evidence="2">Uncharacterized protein</fullName>
    </submittedName>
</protein>
<keyword evidence="3" id="KW-1185">Reference proteome</keyword>
<feature type="region of interest" description="Disordered" evidence="1">
    <location>
        <begin position="476"/>
        <end position="504"/>
    </location>
</feature>
<dbReference type="Proteomes" id="UP000717328">
    <property type="component" value="Unassembled WGS sequence"/>
</dbReference>
<dbReference type="OrthoDB" id="3033167at2759"/>
<feature type="region of interest" description="Disordered" evidence="1">
    <location>
        <begin position="1"/>
        <end position="35"/>
    </location>
</feature>
<evidence type="ECO:0000256" key="1">
    <source>
        <dbReference type="SAM" id="MobiDB-lite"/>
    </source>
</evidence>
<dbReference type="EMBL" id="JABCKI010005752">
    <property type="protein sequence ID" value="KAG5638641.1"/>
    <property type="molecule type" value="Genomic_DNA"/>
</dbReference>
<evidence type="ECO:0000313" key="3">
    <source>
        <dbReference type="Proteomes" id="UP000717328"/>
    </source>
</evidence>
<reference evidence="2" key="2">
    <citation type="submission" date="2021-10" db="EMBL/GenBank/DDBJ databases">
        <title>Phylogenomics reveals ancestral predisposition of the termite-cultivated fungus Termitomyces towards a domesticated lifestyle.</title>
        <authorList>
            <person name="Auxier B."/>
            <person name="Grum-Grzhimaylo A."/>
            <person name="Cardenas M.E."/>
            <person name="Lodge J.D."/>
            <person name="Laessoe T."/>
            <person name="Pedersen O."/>
            <person name="Smith M.E."/>
            <person name="Kuyper T.W."/>
            <person name="Franco-Molano E.A."/>
            <person name="Baroni T.J."/>
            <person name="Aanen D.K."/>
        </authorList>
    </citation>
    <scope>NUCLEOTIDE SEQUENCE</scope>
    <source>
        <strain evidence="2">D49</strain>
    </source>
</reference>
<comment type="caution">
    <text evidence="2">The sequence shown here is derived from an EMBL/GenBank/DDBJ whole genome shotgun (WGS) entry which is preliminary data.</text>
</comment>
<sequence length="547" mass="59650">MNATHTSPQKPRRRRTKTSSSNASELTDMNAYSGLEEGRLGKDFSVIKMKPPAASSAPSVEHTETNISITDGSKVISHATKFLPEWLCSTLSTLAAQHPLRLLLPRTSSEAGETPEPQVLGPVDTETDPIFAFSPQELTHEVQEQQSIDVNQNAPDLFLASDAPFSLVSPRYPTVQPQPRTGNYDQSTLAAAFIPFSTSASSPPYTHAQPHRSALDVGLARIQTSSWPSFEDLDFVPFSTPGPLSTLTSASNITIQDHPLRFKLQTDKTDTAAEHHSLPSGIPGSCVSPLAKSSASSDGGANNTAHAETCLPPYHAAPSDPAPAYFSDDIPEYSYYEDSLTYSSSSGPPQETFVDSSILPKIFATPGPGYCAPRPIYFDSPTEDPSDSDPLQPGYEIDVSELDFRWEPFIRKGPTEELEDRRVDAEPPHEIRNIWTQEHDAKHEYTDTTPHPEHLWSVVTPERREPSPNPFRFSLDVGALNDTPPRTPTRECAPQELEPQQPPAPAFAPAPGIYISPLRGESGVSLSPTPVCVLSTKGHLLIVLVYE</sequence>
<reference evidence="2" key="1">
    <citation type="submission" date="2021-02" db="EMBL/GenBank/DDBJ databases">
        <authorList>
            <person name="Nieuwenhuis M."/>
            <person name="Van De Peppel L.J.J."/>
        </authorList>
    </citation>
    <scope>NUCLEOTIDE SEQUENCE</scope>
    <source>
        <strain evidence="2">D49</strain>
    </source>
</reference>
<dbReference type="AlphaFoldDB" id="A0A9P7K8C3"/>
<name>A0A9P7K8C3_9AGAR</name>
<accession>A0A9P7K8C3</accession>
<evidence type="ECO:0000313" key="2">
    <source>
        <dbReference type="EMBL" id="KAG5638641.1"/>
    </source>
</evidence>
<proteinExistence type="predicted"/>
<organism evidence="2 3">
    <name type="scientific">Sphagnurus paluster</name>
    <dbReference type="NCBI Taxonomy" id="117069"/>
    <lineage>
        <taxon>Eukaryota</taxon>
        <taxon>Fungi</taxon>
        <taxon>Dikarya</taxon>
        <taxon>Basidiomycota</taxon>
        <taxon>Agaricomycotina</taxon>
        <taxon>Agaricomycetes</taxon>
        <taxon>Agaricomycetidae</taxon>
        <taxon>Agaricales</taxon>
        <taxon>Tricholomatineae</taxon>
        <taxon>Lyophyllaceae</taxon>
        <taxon>Sphagnurus</taxon>
    </lineage>
</organism>